<feature type="compositionally biased region" description="Low complexity" evidence="1">
    <location>
        <begin position="73"/>
        <end position="85"/>
    </location>
</feature>
<feature type="signal peptide" evidence="2">
    <location>
        <begin position="1"/>
        <end position="22"/>
    </location>
</feature>
<evidence type="ECO:0000313" key="4">
    <source>
        <dbReference type="RefSeq" id="XP_018322414.1"/>
    </source>
</evidence>
<evidence type="ECO:0000256" key="2">
    <source>
        <dbReference type="SAM" id="SignalP"/>
    </source>
</evidence>
<feature type="region of interest" description="Disordered" evidence="1">
    <location>
        <begin position="72"/>
        <end position="100"/>
    </location>
</feature>
<feature type="compositionally biased region" description="Basic and acidic residues" evidence="1">
    <location>
        <begin position="86"/>
        <end position="100"/>
    </location>
</feature>
<keyword evidence="2" id="KW-0732">Signal</keyword>
<feature type="chain" id="PRO_5010744625" evidence="2">
    <location>
        <begin position="23"/>
        <end position="738"/>
    </location>
</feature>
<dbReference type="InParanoid" id="A0A1W4WEQ9"/>
<dbReference type="RefSeq" id="XP_018322414.1">
    <property type="nucleotide sequence ID" value="XM_018466912.1"/>
</dbReference>
<dbReference type="OrthoDB" id="8190309at2759"/>
<evidence type="ECO:0000256" key="1">
    <source>
        <dbReference type="SAM" id="MobiDB-lite"/>
    </source>
</evidence>
<sequence>MGFIKIFLISFIFAERLNEGLTDEAPKILEPTYARTSIRIAKSLNPEDTQTLNVLTRDGNVAQLIVKRREPKSSPNPLLFSSSNRNFERENKNERFDDKARENTLKELLEKDSKHIRSNSFVRDSRPYDARSYATNWIPVQSVYVKPNIIRLETYSGSKNNSELGNVIDTDKVGSVPKPVTIQSSNVFVKNEFKKGRSIAEVGSDGIPVIHGVRVPDDDTDKKTWRNARVINGELFPYEDGYKPPAAIPLGELVYASQIKKNTNSKLSGPYTAADNLRASKKELKDDSIGPFSVEDNKYIENFPLNKKGFVKFESSEGLGPFTKTDNAGTANSKLIEYIKEINAEEARRKYLTGRRQSVASNSDNGHIIQRRMLQNPGSSSFPNSPIYTPPGATKLSPVNFNEGVRTPILQYAHPDLGVQPARASSELEDEELDLGSNVNDNEIEQNSYRSDKLTNEIYGNSRGGGSSYYPSSSYSTKNDRFAYENPYGSVKKEQPFWMKLTEAIKDNVESSFQKMQQITKPVIEPIVQVTHKLTSNLGISQTQPTAQKKAGIVGPVGSSVILPALGLVAGGAALGLGAAAMGRYITPLEEMRALQQVRGVPYPGDVILIMEEPGSVKNDAVGEKMARRRRSLNGYDDEELLQDVSSEISKESDMEYLSGSHLWADTMCSKRLFCEVMLEKHPDEVISMEKRMGVLISKAHPELVKSVSSHLQDVMDAIKERNCLKFYCNRQLPVKKY</sequence>
<dbReference type="Proteomes" id="UP000192223">
    <property type="component" value="Unplaced"/>
</dbReference>
<gene>
    <name evidence="4" type="primary">LOC108735092</name>
</gene>
<reference evidence="4" key="1">
    <citation type="submission" date="2025-08" db="UniProtKB">
        <authorList>
            <consortium name="RefSeq"/>
        </authorList>
    </citation>
    <scope>IDENTIFICATION</scope>
    <source>
        <tissue evidence="4">Entire body</tissue>
    </source>
</reference>
<name>A0A1W4WEQ9_AGRPL</name>
<proteinExistence type="predicted"/>
<dbReference type="KEGG" id="apln:108735092"/>
<dbReference type="GeneID" id="108735092"/>
<accession>A0A1W4WEQ9</accession>
<dbReference type="AlphaFoldDB" id="A0A1W4WEQ9"/>
<keyword evidence="3" id="KW-1185">Reference proteome</keyword>
<dbReference type="STRING" id="224129.A0A1W4WEQ9"/>
<evidence type="ECO:0000313" key="3">
    <source>
        <dbReference type="Proteomes" id="UP000192223"/>
    </source>
</evidence>
<protein>
    <submittedName>
        <fullName evidence="4">Uncharacterized protein LOC108735092</fullName>
    </submittedName>
</protein>
<organism evidence="3 4">
    <name type="scientific">Agrilus planipennis</name>
    <name type="common">Emerald ash borer</name>
    <name type="synonym">Agrilus marcopoli</name>
    <dbReference type="NCBI Taxonomy" id="224129"/>
    <lineage>
        <taxon>Eukaryota</taxon>
        <taxon>Metazoa</taxon>
        <taxon>Ecdysozoa</taxon>
        <taxon>Arthropoda</taxon>
        <taxon>Hexapoda</taxon>
        <taxon>Insecta</taxon>
        <taxon>Pterygota</taxon>
        <taxon>Neoptera</taxon>
        <taxon>Endopterygota</taxon>
        <taxon>Coleoptera</taxon>
        <taxon>Polyphaga</taxon>
        <taxon>Elateriformia</taxon>
        <taxon>Buprestoidea</taxon>
        <taxon>Buprestidae</taxon>
        <taxon>Agrilinae</taxon>
        <taxon>Agrilus</taxon>
    </lineage>
</organism>